<organism evidence="2 3">
    <name type="scientific">Ustilaginoidea virens</name>
    <name type="common">Rice false smut fungus</name>
    <name type="synonym">Villosiclava virens</name>
    <dbReference type="NCBI Taxonomy" id="1159556"/>
    <lineage>
        <taxon>Eukaryota</taxon>
        <taxon>Fungi</taxon>
        <taxon>Dikarya</taxon>
        <taxon>Ascomycota</taxon>
        <taxon>Pezizomycotina</taxon>
        <taxon>Sordariomycetes</taxon>
        <taxon>Hypocreomycetidae</taxon>
        <taxon>Hypocreales</taxon>
        <taxon>Clavicipitaceae</taxon>
        <taxon>Ustilaginoidea</taxon>
    </lineage>
</organism>
<dbReference type="AlphaFoldDB" id="A0A1B5L7T7"/>
<reference evidence="3" key="1">
    <citation type="journal article" date="2016" name="Genome Announc.">
        <title>Genome sequence of Ustilaginoidea virens IPU010, a rice pathogenic fungus causing false smut.</title>
        <authorList>
            <person name="Kumagai T."/>
            <person name="Ishii T."/>
            <person name="Terai G."/>
            <person name="Umemura M."/>
            <person name="Machida M."/>
            <person name="Asai K."/>
        </authorList>
    </citation>
    <scope>NUCLEOTIDE SEQUENCE [LARGE SCALE GENOMIC DNA]</scope>
    <source>
        <strain evidence="3">IPU010</strain>
    </source>
</reference>
<feature type="region of interest" description="Disordered" evidence="1">
    <location>
        <begin position="164"/>
        <end position="197"/>
    </location>
</feature>
<feature type="region of interest" description="Disordered" evidence="1">
    <location>
        <begin position="42"/>
        <end position="80"/>
    </location>
</feature>
<feature type="compositionally biased region" description="Basic residues" evidence="1">
    <location>
        <begin position="311"/>
        <end position="324"/>
    </location>
</feature>
<gene>
    <name evidence="2" type="ORF">UVI_02000500</name>
</gene>
<proteinExistence type="predicted"/>
<dbReference type="Proteomes" id="UP000054053">
    <property type="component" value="Unassembled WGS sequence"/>
</dbReference>
<comment type="caution">
    <text evidence="2">The sequence shown here is derived from an EMBL/GenBank/DDBJ whole genome shotgun (WGS) entry which is preliminary data.</text>
</comment>
<dbReference type="EMBL" id="BBTG02000001">
    <property type="protein sequence ID" value="GAO19620.1"/>
    <property type="molecule type" value="Genomic_DNA"/>
</dbReference>
<feature type="region of interest" description="Disordered" evidence="1">
    <location>
        <begin position="227"/>
        <end position="256"/>
    </location>
</feature>
<feature type="compositionally biased region" description="Basic and acidic residues" evidence="1">
    <location>
        <begin position="181"/>
        <end position="197"/>
    </location>
</feature>
<protein>
    <submittedName>
        <fullName evidence="2">Uncharacterized protein</fullName>
    </submittedName>
</protein>
<sequence>MDRSPRSLEGGFAGLLPRDIAPSLVLARGLLFDESLEKAAFEPAEAADDESVTAGRNVEPNPVLPAAKSRQMPSRQRPEESWVAGYHPGVNPSACPFPLFSAPTEVLLASSFLLPPWLATSFSWLPRIHAIAGEEEEATLCMADPVAKEEGDEKEEAAAAVVAADGEQQRPDLEEAEEAADDRAVVEAGRRKSGHAEGEGPLLLAAAAHDGALTWSGTSGCDYERRPNGGGGGGCGGCGGCGEPTQSGLEEEKDETLKAEIKSFKDRKKQRRRKEVKMKQRTKWISRLLRWNDATSYSAFGSVGSFGSGRVGRRSKKRKEGGFA</sequence>
<feature type="region of interest" description="Disordered" evidence="1">
    <location>
        <begin position="304"/>
        <end position="324"/>
    </location>
</feature>
<evidence type="ECO:0000256" key="1">
    <source>
        <dbReference type="SAM" id="MobiDB-lite"/>
    </source>
</evidence>
<feature type="compositionally biased region" description="Gly residues" evidence="1">
    <location>
        <begin position="228"/>
        <end position="242"/>
    </location>
</feature>
<evidence type="ECO:0000313" key="2">
    <source>
        <dbReference type="EMBL" id="GAO19620.1"/>
    </source>
</evidence>
<name>A0A1B5L7T7_USTVR</name>
<evidence type="ECO:0000313" key="3">
    <source>
        <dbReference type="Proteomes" id="UP000054053"/>
    </source>
</evidence>
<accession>A0A1B5L7T7</accession>